<keyword evidence="1" id="KW-0547">Nucleotide-binding</keyword>
<dbReference type="GO" id="GO:0005524">
    <property type="term" value="F:ATP binding"/>
    <property type="evidence" value="ECO:0007669"/>
    <property type="project" value="UniProtKB-KW"/>
</dbReference>
<evidence type="ECO:0000313" key="5">
    <source>
        <dbReference type="Proteomes" id="UP000238479"/>
    </source>
</evidence>
<gene>
    <name evidence="4" type="ORF">RchiOBHm_Chr4g0434491</name>
</gene>
<reference evidence="4 5" key="1">
    <citation type="journal article" date="2018" name="Nat. Genet.">
        <title>The Rosa genome provides new insights in the design of modern roses.</title>
        <authorList>
            <person name="Bendahmane M."/>
        </authorList>
    </citation>
    <scope>NUCLEOTIDE SEQUENCE [LARGE SCALE GENOMIC DNA]</scope>
    <source>
        <strain evidence="5">cv. Old Blush</strain>
    </source>
</reference>
<dbReference type="PANTHER" id="PTHR46008:SF2">
    <property type="entry name" value="LEAF RUST 10 DISEASE-RESISTANCE LOCUS RECEPTOR-LIKE PROTEIN KINASE-LIKE 1.4"/>
    <property type="match status" value="1"/>
</dbReference>
<dbReference type="GO" id="GO:0004672">
    <property type="term" value="F:protein kinase activity"/>
    <property type="evidence" value="ECO:0007669"/>
    <property type="project" value="InterPro"/>
</dbReference>
<evidence type="ECO:0000259" key="3">
    <source>
        <dbReference type="PROSITE" id="PS50011"/>
    </source>
</evidence>
<accession>A0A2P6R1I1</accession>
<organism evidence="4 5">
    <name type="scientific">Rosa chinensis</name>
    <name type="common">China rose</name>
    <dbReference type="NCBI Taxonomy" id="74649"/>
    <lineage>
        <taxon>Eukaryota</taxon>
        <taxon>Viridiplantae</taxon>
        <taxon>Streptophyta</taxon>
        <taxon>Embryophyta</taxon>
        <taxon>Tracheophyta</taxon>
        <taxon>Spermatophyta</taxon>
        <taxon>Magnoliopsida</taxon>
        <taxon>eudicotyledons</taxon>
        <taxon>Gunneridae</taxon>
        <taxon>Pentapetalae</taxon>
        <taxon>rosids</taxon>
        <taxon>fabids</taxon>
        <taxon>Rosales</taxon>
        <taxon>Rosaceae</taxon>
        <taxon>Rosoideae</taxon>
        <taxon>Rosoideae incertae sedis</taxon>
        <taxon>Rosa</taxon>
    </lineage>
</organism>
<dbReference type="STRING" id="74649.A0A2P6R1I1"/>
<dbReference type="PROSITE" id="PS00108">
    <property type="entry name" value="PROTEIN_KINASE_ST"/>
    <property type="match status" value="1"/>
</dbReference>
<sequence length="168" mass="18874">MNEIGILTRLRHRNLVSFYGCTTHSSRELLLVYEYVYNGTVADHLRGNLAGRGLLTWPIRMSIAIETANALSYLHASDVVHRDVKTSNILLSRNFCVKVADFGLSQLFPIDVSRVSTSLQGTLGYVDPAYQETCKLTSMNDVYSFGVVLIELVSSMRAFDMRKQARGY</sequence>
<dbReference type="Gramene" id="PRQ40294">
    <property type="protein sequence ID" value="PRQ40294"/>
    <property type="gene ID" value="RchiOBHm_Chr4g0434491"/>
</dbReference>
<evidence type="ECO:0000313" key="4">
    <source>
        <dbReference type="EMBL" id="PRQ40294.1"/>
    </source>
</evidence>
<dbReference type="SMART" id="SM00220">
    <property type="entry name" value="S_TKc"/>
    <property type="match status" value="1"/>
</dbReference>
<dbReference type="Proteomes" id="UP000238479">
    <property type="component" value="Chromosome 4"/>
</dbReference>
<dbReference type="Gene3D" id="1.10.510.10">
    <property type="entry name" value="Transferase(Phosphotransferase) domain 1"/>
    <property type="match status" value="1"/>
</dbReference>
<dbReference type="SUPFAM" id="SSF56112">
    <property type="entry name" value="Protein kinase-like (PK-like)"/>
    <property type="match status" value="1"/>
</dbReference>
<keyword evidence="5" id="KW-1185">Reference proteome</keyword>
<dbReference type="InterPro" id="IPR011009">
    <property type="entry name" value="Kinase-like_dom_sf"/>
</dbReference>
<dbReference type="InterPro" id="IPR000719">
    <property type="entry name" value="Prot_kinase_dom"/>
</dbReference>
<evidence type="ECO:0000256" key="2">
    <source>
        <dbReference type="ARBA" id="ARBA00022840"/>
    </source>
</evidence>
<comment type="caution">
    <text evidence="4">The sequence shown here is derived from an EMBL/GenBank/DDBJ whole genome shotgun (WGS) entry which is preliminary data.</text>
</comment>
<proteinExistence type="predicted"/>
<keyword evidence="4" id="KW-0808">Transferase</keyword>
<dbReference type="AlphaFoldDB" id="A0A2P6R1I1"/>
<dbReference type="InterPro" id="IPR001245">
    <property type="entry name" value="Ser-Thr/Tyr_kinase_cat_dom"/>
</dbReference>
<name>A0A2P6R1I1_ROSCH</name>
<evidence type="ECO:0000256" key="1">
    <source>
        <dbReference type="ARBA" id="ARBA00022741"/>
    </source>
</evidence>
<dbReference type="InterPro" id="IPR008271">
    <property type="entry name" value="Ser/Thr_kinase_AS"/>
</dbReference>
<protein>
    <recommendedName>
        <fullName evidence="3">Protein kinase domain-containing protein</fullName>
    </recommendedName>
</protein>
<dbReference type="PANTHER" id="PTHR46008">
    <property type="entry name" value="LEAF RUST 10 DISEASE-RESISTANCE LOCUS RECEPTOR-LIKE PROTEIN KINASE-LIKE 1.4"/>
    <property type="match status" value="1"/>
</dbReference>
<dbReference type="OMA" id="MCIAGET"/>
<dbReference type="PROSITE" id="PS50011">
    <property type="entry name" value="PROTEIN_KINASE_DOM"/>
    <property type="match status" value="1"/>
</dbReference>
<feature type="domain" description="Protein kinase" evidence="3">
    <location>
        <begin position="1"/>
        <end position="168"/>
    </location>
</feature>
<dbReference type="Pfam" id="PF07714">
    <property type="entry name" value="PK_Tyr_Ser-Thr"/>
    <property type="match status" value="1"/>
</dbReference>
<dbReference type="EMBL" id="PDCK01000042">
    <property type="protein sequence ID" value="PRQ40294.1"/>
    <property type="molecule type" value="Genomic_DNA"/>
</dbReference>
<keyword evidence="2" id="KW-0067">ATP-binding</keyword>